<feature type="region of interest" description="Disordered" evidence="1">
    <location>
        <begin position="276"/>
        <end position="301"/>
    </location>
</feature>
<feature type="region of interest" description="Disordered" evidence="1">
    <location>
        <begin position="378"/>
        <end position="424"/>
    </location>
</feature>
<feature type="compositionally biased region" description="Basic and acidic residues" evidence="1">
    <location>
        <begin position="412"/>
        <end position="424"/>
    </location>
</feature>
<dbReference type="EMBL" id="JAACNO010003044">
    <property type="protein sequence ID" value="KAF4128871.1"/>
    <property type="molecule type" value="Genomic_DNA"/>
</dbReference>
<feature type="compositionally biased region" description="Low complexity" evidence="1">
    <location>
        <begin position="386"/>
        <end position="405"/>
    </location>
</feature>
<sequence length="446" mass="49680">MASPNSEDLVVYDEDSRADVSNYRLGMAIAHVSAQAQDIAECQLQLHTSQQLQAQQLLYTESRAQQARDEAEQRTLALAEMIRSTQIDPTAIEQHVNTQLQSAIAAANDVAQAQARATVEAHAVHQAHVADVRMTETIQRLQEQLYASMEQCVQDVLKAHVEQVSAKIRLTVAAQCREILKGVEEQINAIKKDTTTVMEQTKTAAEKKAKSIVRRHYAEENAAHEKKEAILLQSFEDYKQTTVATDLLRVDELLRAFVSQQTVKVIDVKSQAVAQHGSSAVRDKRSGGEDNAIDRATSSMPPAIVATSMSLDEEKEMYISNVHVGKLNGSNRAKLSEGAQELHKLMRYPKPTCEQDIKLSIDLQSVRRSAQQKVVARALARSRGLKTNTTKPSSLPKTSSRRLPLQTTARRANQEPRLSEERKTMKKLRAEEALRLAEFLLDHASH</sequence>
<evidence type="ECO:0000256" key="1">
    <source>
        <dbReference type="SAM" id="MobiDB-lite"/>
    </source>
</evidence>
<evidence type="ECO:0000313" key="3">
    <source>
        <dbReference type="Proteomes" id="UP000704712"/>
    </source>
</evidence>
<dbReference type="AlphaFoldDB" id="A0A8S9TKJ5"/>
<accession>A0A8S9TKJ5</accession>
<protein>
    <submittedName>
        <fullName evidence="2">Uncharacterized protein</fullName>
    </submittedName>
</protein>
<name>A0A8S9TKJ5_PHYIN</name>
<organism evidence="2 3">
    <name type="scientific">Phytophthora infestans</name>
    <name type="common">Potato late blight agent</name>
    <name type="synonym">Botrytis infestans</name>
    <dbReference type="NCBI Taxonomy" id="4787"/>
    <lineage>
        <taxon>Eukaryota</taxon>
        <taxon>Sar</taxon>
        <taxon>Stramenopiles</taxon>
        <taxon>Oomycota</taxon>
        <taxon>Peronosporomycetes</taxon>
        <taxon>Peronosporales</taxon>
        <taxon>Peronosporaceae</taxon>
        <taxon>Phytophthora</taxon>
    </lineage>
</organism>
<reference evidence="2" key="1">
    <citation type="submission" date="2020-03" db="EMBL/GenBank/DDBJ databases">
        <title>Hybrid Assembly of Korean Phytophthora infestans isolates.</title>
        <authorList>
            <person name="Prokchorchik M."/>
            <person name="Lee Y."/>
            <person name="Seo J."/>
            <person name="Cho J.-H."/>
            <person name="Park Y.-E."/>
            <person name="Jang D.-C."/>
            <person name="Im J.-S."/>
            <person name="Choi J.-G."/>
            <person name="Park H.-J."/>
            <person name="Lee G.-B."/>
            <person name="Lee Y.-G."/>
            <person name="Hong S.-Y."/>
            <person name="Cho K."/>
            <person name="Sohn K.H."/>
        </authorList>
    </citation>
    <scope>NUCLEOTIDE SEQUENCE</scope>
    <source>
        <strain evidence="2">KR_2_A2</strain>
    </source>
</reference>
<gene>
    <name evidence="2" type="ORF">GN958_ATG21932</name>
</gene>
<dbReference type="Proteomes" id="UP000704712">
    <property type="component" value="Unassembled WGS sequence"/>
</dbReference>
<proteinExistence type="predicted"/>
<comment type="caution">
    <text evidence="2">The sequence shown here is derived from an EMBL/GenBank/DDBJ whole genome shotgun (WGS) entry which is preliminary data.</text>
</comment>
<evidence type="ECO:0000313" key="2">
    <source>
        <dbReference type="EMBL" id="KAF4128871.1"/>
    </source>
</evidence>